<feature type="compositionally biased region" description="Low complexity" evidence="2">
    <location>
        <begin position="634"/>
        <end position="651"/>
    </location>
</feature>
<feature type="compositionally biased region" description="Low complexity" evidence="2">
    <location>
        <begin position="20"/>
        <end position="47"/>
    </location>
</feature>
<organism evidence="3 4">
    <name type="scientific">Neurospora tetraspora</name>
    <dbReference type="NCBI Taxonomy" id="94610"/>
    <lineage>
        <taxon>Eukaryota</taxon>
        <taxon>Fungi</taxon>
        <taxon>Dikarya</taxon>
        <taxon>Ascomycota</taxon>
        <taxon>Pezizomycotina</taxon>
        <taxon>Sordariomycetes</taxon>
        <taxon>Sordariomycetidae</taxon>
        <taxon>Sordariales</taxon>
        <taxon>Sordariaceae</taxon>
        <taxon>Neurospora</taxon>
    </lineage>
</organism>
<protein>
    <recommendedName>
        <fullName evidence="5">M protein, serotype 2.1</fullName>
    </recommendedName>
</protein>
<feature type="compositionally biased region" description="Polar residues" evidence="2">
    <location>
        <begin position="59"/>
        <end position="74"/>
    </location>
</feature>
<name>A0AAE0JM90_9PEZI</name>
<dbReference type="AlphaFoldDB" id="A0AAE0JM90"/>
<feature type="region of interest" description="Disordered" evidence="2">
    <location>
        <begin position="409"/>
        <end position="435"/>
    </location>
</feature>
<evidence type="ECO:0000313" key="4">
    <source>
        <dbReference type="Proteomes" id="UP001278500"/>
    </source>
</evidence>
<feature type="compositionally biased region" description="Polar residues" evidence="2">
    <location>
        <begin position="558"/>
        <end position="596"/>
    </location>
</feature>
<keyword evidence="4" id="KW-1185">Reference proteome</keyword>
<accession>A0AAE0JM90</accession>
<reference evidence="3" key="2">
    <citation type="submission" date="2023-06" db="EMBL/GenBank/DDBJ databases">
        <authorList>
            <consortium name="Lawrence Berkeley National Laboratory"/>
            <person name="Haridas S."/>
            <person name="Hensen N."/>
            <person name="Bonometti L."/>
            <person name="Westerberg I."/>
            <person name="Brannstrom I.O."/>
            <person name="Guillou S."/>
            <person name="Cros-Aarteil S."/>
            <person name="Calhoun S."/>
            <person name="Kuo A."/>
            <person name="Mondo S."/>
            <person name="Pangilinan J."/>
            <person name="Riley R."/>
            <person name="Labutti K."/>
            <person name="Andreopoulos B."/>
            <person name="Lipzen A."/>
            <person name="Chen C."/>
            <person name="Yanf M."/>
            <person name="Daum C."/>
            <person name="Ng V."/>
            <person name="Clum A."/>
            <person name="Steindorff A."/>
            <person name="Ohm R."/>
            <person name="Martin F."/>
            <person name="Silar P."/>
            <person name="Natvig D."/>
            <person name="Lalanne C."/>
            <person name="Gautier V."/>
            <person name="Ament-Velasquez S.L."/>
            <person name="Kruys A."/>
            <person name="Hutchinson M.I."/>
            <person name="Powell A.J."/>
            <person name="Barry K."/>
            <person name="Miller A.N."/>
            <person name="Grigoriev I.V."/>
            <person name="Debuchy R."/>
            <person name="Gladieux P."/>
            <person name="Thoren M.H."/>
            <person name="Johannesson H."/>
        </authorList>
    </citation>
    <scope>NUCLEOTIDE SEQUENCE</scope>
    <source>
        <strain evidence="3">CBS 560.94</strain>
    </source>
</reference>
<dbReference type="RefSeq" id="XP_062685303.1">
    <property type="nucleotide sequence ID" value="XM_062820953.1"/>
</dbReference>
<feature type="region of interest" description="Disordered" evidence="2">
    <location>
        <begin position="1"/>
        <end position="85"/>
    </location>
</feature>
<feature type="compositionally biased region" description="Polar residues" evidence="2">
    <location>
        <begin position="213"/>
        <end position="224"/>
    </location>
</feature>
<evidence type="ECO:0008006" key="5">
    <source>
        <dbReference type="Google" id="ProtNLM"/>
    </source>
</evidence>
<evidence type="ECO:0000313" key="3">
    <source>
        <dbReference type="EMBL" id="KAK3352008.1"/>
    </source>
</evidence>
<feature type="region of interest" description="Disordered" evidence="2">
    <location>
        <begin position="558"/>
        <end position="687"/>
    </location>
</feature>
<dbReference type="GeneID" id="87858107"/>
<feature type="region of interest" description="Disordered" evidence="2">
    <location>
        <begin position="464"/>
        <end position="518"/>
    </location>
</feature>
<dbReference type="Gene3D" id="1.10.287.1490">
    <property type="match status" value="1"/>
</dbReference>
<feature type="compositionally biased region" description="Polar residues" evidence="2">
    <location>
        <begin position="409"/>
        <end position="424"/>
    </location>
</feature>
<dbReference type="PANTHER" id="PTHR38120:SF1">
    <property type="entry name" value="M PROTEIN, SEROTYPE 2.1"/>
    <property type="match status" value="1"/>
</dbReference>
<sequence>MATVVKKPPASSGRETPTGSTRPAARASTPSSASTASSVARTRSIRSGTPVSARAAVSQRRQSVLSNGTNNITKEPSAADLEREEAARAETLAIIEDLKERLSKAEASSESHKRQMDVLQSRLDDATREQAKLEEKVHENEEQIEALKNEKREISRQMREMESIYEAERSAMMKEKDEMANREEEMQTVIQRLKDSLAQRDEEGVRHARRPSIATTSSSQNLDNGSFAPPSSIHRSNSQNNSKLLLQKDKLIESLRLELAEAQIKLVESENQGGGRLREVERQLMEARMANARLMEDNESYQLLLQERTLKGDFGTSDFSYMGNSANQDALAALEGRSTTTGPTSLADELSDMVEHEPIQEVDQEAQKRLEGELKTVKDQNKALTLYINKIIERLLSHQEFEHILDQSNDFKSPSSAAQPNTNKELPPAPAGGASANLTQRAKSIVTGGGPMGAAAAARVRPRPMSFMPQSGGLGVSSGVSSPITTNPDTAPSIPIGLGRSVSGAGARRGRPLSEQYGPGASVASAMYNKNTGVAPSSASQYSLDAAASPLSPTMRTSGGSFFTSNPNRSSTSTFPGTVRNSETSSDTQSIRSSITGYGREDMSTPSHSPPRSHHEKPATTFAGNKPRPLRLVQENAAAEEAARQQQAQQNKRTSWIGWAFGGGGGAGGRKDSVAGEGTMGGEVIQE</sequence>
<feature type="region of interest" description="Disordered" evidence="2">
    <location>
        <begin position="197"/>
        <end position="241"/>
    </location>
</feature>
<feature type="coiled-coil region" evidence="1">
    <location>
        <begin position="245"/>
        <end position="297"/>
    </location>
</feature>
<reference evidence="3" key="1">
    <citation type="journal article" date="2023" name="Mol. Phylogenet. Evol.">
        <title>Genome-scale phylogeny and comparative genomics of the fungal order Sordariales.</title>
        <authorList>
            <person name="Hensen N."/>
            <person name="Bonometti L."/>
            <person name="Westerberg I."/>
            <person name="Brannstrom I.O."/>
            <person name="Guillou S."/>
            <person name="Cros-Aarteil S."/>
            <person name="Calhoun S."/>
            <person name="Haridas S."/>
            <person name="Kuo A."/>
            <person name="Mondo S."/>
            <person name="Pangilinan J."/>
            <person name="Riley R."/>
            <person name="LaButti K."/>
            <person name="Andreopoulos B."/>
            <person name="Lipzen A."/>
            <person name="Chen C."/>
            <person name="Yan M."/>
            <person name="Daum C."/>
            <person name="Ng V."/>
            <person name="Clum A."/>
            <person name="Steindorff A."/>
            <person name="Ohm R.A."/>
            <person name="Martin F."/>
            <person name="Silar P."/>
            <person name="Natvig D.O."/>
            <person name="Lalanne C."/>
            <person name="Gautier V."/>
            <person name="Ament-Velasquez S.L."/>
            <person name="Kruys A."/>
            <person name="Hutchinson M.I."/>
            <person name="Powell A.J."/>
            <person name="Barry K."/>
            <person name="Miller A.N."/>
            <person name="Grigoriev I.V."/>
            <person name="Debuchy R."/>
            <person name="Gladieux P."/>
            <person name="Hiltunen Thoren M."/>
            <person name="Johannesson H."/>
        </authorList>
    </citation>
    <scope>NUCLEOTIDE SEQUENCE</scope>
    <source>
        <strain evidence="3">CBS 560.94</strain>
    </source>
</reference>
<feature type="compositionally biased region" description="Basic and acidic residues" evidence="2">
    <location>
        <begin position="197"/>
        <end position="206"/>
    </location>
</feature>
<proteinExistence type="predicted"/>
<evidence type="ECO:0000256" key="1">
    <source>
        <dbReference type="SAM" id="Coils"/>
    </source>
</evidence>
<gene>
    <name evidence="3" type="ORF">B0H65DRAFT_142641</name>
</gene>
<dbReference type="Proteomes" id="UP001278500">
    <property type="component" value="Unassembled WGS sequence"/>
</dbReference>
<dbReference type="EMBL" id="JAUEPP010000002">
    <property type="protein sequence ID" value="KAK3352008.1"/>
    <property type="molecule type" value="Genomic_DNA"/>
</dbReference>
<keyword evidence="1" id="KW-0175">Coiled coil</keyword>
<comment type="caution">
    <text evidence="3">The sequence shown here is derived from an EMBL/GenBank/DDBJ whole genome shotgun (WGS) entry which is preliminary data.</text>
</comment>
<evidence type="ECO:0000256" key="2">
    <source>
        <dbReference type="SAM" id="MobiDB-lite"/>
    </source>
</evidence>
<dbReference type="PANTHER" id="PTHR38120">
    <property type="entry name" value="EXPRESSED PROTEIN"/>
    <property type="match status" value="1"/>
</dbReference>